<feature type="signal peptide" evidence="1">
    <location>
        <begin position="1"/>
        <end position="20"/>
    </location>
</feature>
<name>A0A6C2YQR5_9BACT</name>
<dbReference type="EMBL" id="LR593887">
    <property type="protein sequence ID" value="VTS04366.1"/>
    <property type="molecule type" value="Genomic_DNA"/>
</dbReference>
<keyword evidence="4" id="KW-1185">Reference proteome</keyword>
<evidence type="ECO:0000259" key="2">
    <source>
        <dbReference type="Pfam" id="PF06439"/>
    </source>
</evidence>
<dbReference type="RefSeq" id="WP_162658605.1">
    <property type="nucleotide sequence ID" value="NZ_LR593887.1"/>
</dbReference>
<sequence length="212" mass="24095">MIRYGLMIVMLLATVSTVHADDPWQPLFPTKDLLNWELKGYKNPPPDQWYFDGDILKSKVGPGWLSSKAEYRNFKLKFEWKVPEGGNSGVFLRVPTNSPANVSPSSTAVEIQMLDDNSDKYRGKLKPYQYSGGFYHFKPVTKSMFKGANEWNSYEITVNDDRISLLYNGELVNEISAADSAEYAKRPRVGHIGFQNHGTAVQIRNIQIMPLK</sequence>
<accession>A0A6C2YQR5</accession>
<dbReference type="Pfam" id="PF06439">
    <property type="entry name" value="3keto-disac_hyd"/>
    <property type="match status" value="1"/>
</dbReference>
<dbReference type="InParanoid" id="A0A6C2YQR5"/>
<evidence type="ECO:0000313" key="4">
    <source>
        <dbReference type="Proteomes" id="UP000464378"/>
    </source>
</evidence>
<evidence type="ECO:0000256" key="1">
    <source>
        <dbReference type="SAM" id="SignalP"/>
    </source>
</evidence>
<proteinExistence type="predicted"/>
<keyword evidence="1" id="KW-0732">Signal</keyword>
<protein>
    <recommendedName>
        <fullName evidence="2">3-keto-alpha-glucoside-1,2-lyase/3-keto-2-hydroxy-glucal hydratase domain-containing protein</fullName>
    </recommendedName>
</protein>
<dbReference type="KEGG" id="tim:GMBLW1_04610"/>
<feature type="chain" id="PRO_5033534885" description="3-keto-alpha-glucoside-1,2-lyase/3-keto-2-hydroxy-glucal hydratase domain-containing protein" evidence="1">
    <location>
        <begin position="21"/>
        <end position="212"/>
    </location>
</feature>
<feature type="domain" description="3-keto-alpha-glucoside-1,2-lyase/3-keto-2-hydroxy-glucal hydratase" evidence="2">
    <location>
        <begin position="24"/>
        <end position="208"/>
    </location>
</feature>
<dbReference type="Proteomes" id="UP000464378">
    <property type="component" value="Chromosome"/>
</dbReference>
<reference evidence="3" key="1">
    <citation type="submission" date="2019-04" db="EMBL/GenBank/DDBJ databases">
        <authorList>
            <consortium name="Science for Life Laboratories"/>
        </authorList>
    </citation>
    <scope>NUCLEOTIDE SEQUENCE</scope>
    <source>
        <strain evidence="3">MBLW1</strain>
    </source>
</reference>
<dbReference type="Gene3D" id="2.60.120.560">
    <property type="entry name" value="Exo-inulinase, domain 1"/>
    <property type="match status" value="1"/>
</dbReference>
<evidence type="ECO:0000313" key="3">
    <source>
        <dbReference type="EMBL" id="VIP03499.1"/>
    </source>
</evidence>
<dbReference type="EMBL" id="LR586016">
    <property type="protein sequence ID" value="VIP03499.1"/>
    <property type="molecule type" value="Genomic_DNA"/>
</dbReference>
<dbReference type="InterPro" id="IPR010496">
    <property type="entry name" value="AL/BT2_dom"/>
</dbReference>
<gene>
    <name evidence="3" type="ORF">GMBLW1_04610</name>
</gene>
<dbReference type="AlphaFoldDB" id="A0A6C2YQR5"/>
<dbReference type="GO" id="GO:0016787">
    <property type="term" value="F:hydrolase activity"/>
    <property type="evidence" value="ECO:0007669"/>
    <property type="project" value="InterPro"/>
</dbReference>
<organism evidence="3">
    <name type="scientific">Tuwongella immobilis</name>
    <dbReference type="NCBI Taxonomy" id="692036"/>
    <lineage>
        <taxon>Bacteria</taxon>
        <taxon>Pseudomonadati</taxon>
        <taxon>Planctomycetota</taxon>
        <taxon>Planctomycetia</taxon>
        <taxon>Gemmatales</taxon>
        <taxon>Gemmataceae</taxon>
        <taxon>Tuwongella</taxon>
    </lineage>
</organism>